<name>A0ABU4NXW5_AZOBR</name>
<protein>
    <submittedName>
        <fullName evidence="3">IS5 family transposase</fullName>
    </submittedName>
</protein>
<dbReference type="EMBL" id="JAWXYC010000001">
    <property type="protein sequence ID" value="MDX5949602.1"/>
    <property type="molecule type" value="Genomic_DNA"/>
</dbReference>
<reference evidence="3 4" key="1">
    <citation type="submission" date="2023-11" db="EMBL/GenBank/DDBJ databases">
        <title>MicrobeMod: A computational toolkit for identifying prokaryotic methylation and restriction-modification with nanopore sequencing.</title>
        <authorList>
            <person name="Crits-Christoph A."/>
            <person name="Kang S.C."/>
            <person name="Lee H."/>
            <person name="Ostrov N."/>
        </authorList>
    </citation>
    <scope>NUCLEOTIDE SEQUENCE [LARGE SCALE GENOMIC DNA]</scope>
    <source>
        <strain evidence="3 4">ATCC 29145</strain>
    </source>
</reference>
<dbReference type="InterPro" id="IPR053520">
    <property type="entry name" value="Transposase_Tn903"/>
</dbReference>
<feature type="region of interest" description="Disordered" evidence="1">
    <location>
        <begin position="240"/>
        <end position="262"/>
    </location>
</feature>
<dbReference type="GeneID" id="56447994"/>
<proteinExistence type="predicted"/>
<evidence type="ECO:0000259" key="2">
    <source>
        <dbReference type="Pfam" id="PF13737"/>
    </source>
</evidence>
<keyword evidence="4" id="KW-1185">Reference proteome</keyword>
<feature type="region of interest" description="Disordered" evidence="1">
    <location>
        <begin position="1"/>
        <end position="20"/>
    </location>
</feature>
<feature type="domain" description="Transposase DDE" evidence="2">
    <location>
        <begin position="32"/>
        <end position="143"/>
    </location>
</feature>
<evidence type="ECO:0000256" key="1">
    <source>
        <dbReference type="SAM" id="MobiDB-lite"/>
    </source>
</evidence>
<sequence length="349" mass="38106">MPHKANAARRHHIPRPKRRVTNSADYDAALRKRGSLTVWFTAEAIAAWKAAPRATPGGQPAYSDLAITTAITTALTVRAVFRLALRQTEGLIDSILQLLGLDLPVPDHTTLGRRARTPALQARHPTGGAIHLLVDCTGLKLCGPGEWLIGKHGTRKRRSWRKLHIGMDAASGRIVAATLTDRAVDDAAQVGPLLDQVADPVAALLGDGAYDRNGVYADMQARHPEAAVIVPPRRDAVLSDTAESALREPRRERDPLDLPNLPATGPRLTDSVACLRNIGGGGSRWPYAASGFGVGEKRQYEPHIETIVRQSNYAWPPTGIFRLQDIRPHPTFVLSRLLWALLFRSCPRI</sequence>
<gene>
    <name evidence="3" type="ORF">SIM66_00065</name>
</gene>
<dbReference type="Proteomes" id="UP001277471">
    <property type="component" value="Unassembled WGS sequence"/>
</dbReference>
<organism evidence="3 4">
    <name type="scientific">Azospirillum brasilense</name>
    <dbReference type="NCBI Taxonomy" id="192"/>
    <lineage>
        <taxon>Bacteria</taxon>
        <taxon>Pseudomonadati</taxon>
        <taxon>Pseudomonadota</taxon>
        <taxon>Alphaproteobacteria</taxon>
        <taxon>Rhodospirillales</taxon>
        <taxon>Azospirillaceae</taxon>
        <taxon>Azospirillum</taxon>
    </lineage>
</organism>
<dbReference type="InterPro" id="IPR025668">
    <property type="entry name" value="Tnp_DDE_dom"/>
</dbReference>
<accession>A0ABU4NXW5</accession>
<evidence type="ECO:0000313" key="4">
    <source>
        <dbReference type="Proteomes" id="UP001277471"/>
    </source>
</evidence>
<dbReference type="NCBIfam" id="NF033579">
    <property type="entry name" value="transpos_IS5_2"/>
    <property type="match status" value="1"/>
</dbReference>
<dbReference type="PANTHER" id="PTHR34631:SF3">
    <property type="entry name" value="ISSOD12 TRANSPOSASE TNPA_ISSOD12"/>
    <property type="match status" value="1"/>
</dbReference>
<dbReference type="PANTHER" id="PTHR34631">
    <property type="match status" value="1"/>
</dbReference>
<dbReference type="RefSeq" id="WP_244621342.1">
    <property type="nucleotide sequence ID" value="NZ_CP032342.1"/>
</dbReference>
<dbReference type="InterPro" id="IPR053172">
    <property type="entry name" value="Tn903_transposase"/>
</dbReference>
<evidence type="ECO:0000313" key="3">
    <source>
        <dbReference type="EMBL" id="MDX5949602.1"/>
    </source>
</evidence>
<comment type="caution">
    <text evidence="3">The sequence shown here is derived from an EMBL/GenBank/DDBJ whole genome shotgun (WGS) entry which is preliminary data.</text>
</comment>
<dbReference type="Pfam" id="PF13737">
    <property type="entry name" value="DDE_Tnp_1_5"/>
    <property type="match status" value="1"/>
</dbReference>
<feature type="compositionally biased region" description="Basic and acidic residues" evidence="1">
    <location>
        <begin position="245"/>
        <end position="256"/>
    </location>
</feature>